<dbReference type="Proteomes" id="UP000504632">
    <property type="component" value="Chromosome 10"/>
</dbReference>
<keyword evidence="7 9" id="KW-0333">Golgi apparatus</keyword>
<reference evidence="11" key="1">
    <citation type="submission" date="2025-08" db="UniProtKB">
        <authorList>
            <consortium name="RefSeq"/>
        </authorList>
    </citation>
    <scope>IDENTIFICATION</scope>
</reference>
<dbReference type="InterPro" id="IPR008428">
    <property type="entry name" value="Chond_GalNAc"/>
</dbReference>
<dbReference type="PANTHER" id="PTHR12369:SF22">
    <property type="entry name" value="CHONDROITIN SULFATE SYNTHASE 2"/>
    <property type="match status" value="1"/>
</dbReference>
<evidence type="ECO:0000256" key="8">
    <source>
        <dbReference type="ARBA" id="ARBA00023136"/>
    </source>
</evidence>
<dbReference type="RefSeq" id="XP_030641840.1">
    <property type="nucleotide sequence ID" value="XM_030785980.1"/>
</dbReference>
<dbReference type="InterPro" id="IPR051227">
    <property type="entry name" value="CS_glycosyltransferase"/>
</dbReference>
<protein>
    <recommendedName>
        <fullName evidence="9">Hexosyltransferase</fullName>
        <ecNumber evidence="9">2.4.1.-</ecNumber>
    </recommendedName>
</protein>
<keyword evidence="6 9" id="KW-1133">Transmembrane helix</keyword>
<dbReference type="OrthoDB" id="9985088at2759"/>
<evidence type="ECO:0000256" key="7">
    <source>
        <dbReference type="ARBA" id="ARBA00023034"/>
    </source>
</evidence>
<keyword evidence="5 9" id="KW-0735">Signal-anchor</keyword>
<dbReference type="InParanoid" id="A0A6J2W8W4"/>
<proteinExistence type="inferred from homology"/>
<dbReference type="Pfam" id="PF05679">
    <property type="entry name" value="CHGN"/>
    <property type="match status" value="1"/>
</dbReference>
<keyword evidence="3 9" id="KW-0808">Transferase</keyword>
<dbReference type="Gene3D" id="3.90.550.50">
    <property type="match status" value="1"/>
</dbReference>
<evidence type="ECO:0000256" key="4">
    <source>
        <dbReference type="ARBA" id="ARBA00022692"/>
    </source>
</evidence>
<name>A0A6J2W8W4_CHACN</name>
<feature type="transmembrane region" description="Helical" evidence="9">
    <location>
        <begin position="12"/>
        <end position="34"/>
    </location>
</feature>
<keyword evidence="4 9" id="KW-0812">Transmembrane</keyword>
<dbReference type="GO" id="GO:0032580">
    <property type="term" value="C:Golgi cisterna membrane"/>
    <property type="evidence" value="ECO:0007669"/>
    <property type="project" value="UniProtKB-SubCell"/>
</dbReference>
<evidence type="ECO:0000256" key="1">
    <source>
        <dbReference type="ARBA" id="ARBA00004447"/>
    </source>
</evidence>
<evidence type="ECO:0000256" key="2">
    <source>
        <dbReference type="ARBA" id="ARBA00009239"/>
    </source>
</evidence>
<comment type="subcellular location">
    <subcellularLocation>
        <location evidence="1 9">Golgi apparatus</location>
        <location evidence="1 9">Golgi stack membrane</location>
        <topology evidence="1 9">Single-pass type II membrane protein</topology>
    </subcellularLocation>
</comment>
<evidence type="ECO:0000256" key="3">
    <source>
        <dbReference type="ARBA" id="ARBA00022679"/>
    </source>
</evidence>
<gene>
    <name evidence="11" type="primary">chpfa</name>
</gene>
<dbReference type="EC" id="2.4.1.-" evidence="9"/>
<dbReference type="GeneID" id="115822244"/>
<evidence type="ECO:0000313" key="11">
    <source>
        <dbReference type="RefSeq" id="XP_030641840.1"/>
    </source>
</evidence>
<dbReference type="GO" id="GO:0047238">
    <property type="term" value="F:glucuronosyl-N-acetylgalactosaminyl-proteoglycan 4-beta-N-acetylgalactosaminyltransferase activity"/>
    <property type="evidence" value="ECO:0007669"/>
    <property type="project" value="TreeGrafter"/>
</dbReference>
<comment type="similarity">
    <text evidence="2 9">Belongs to the chondroitin N-acetylgalactosaminyltransferase family.</text>
</comment>
<evidence type="ECO:0000313" key="10">
    <source>
        <dbReference type="Proteomes" id="UP000504632"/>
    </source>
</evidence>
<evidence type="ECO:0000256" key="5">
    <source>
        <dbReference type="ARBA" id="ARBA00022968"/>
    </source>
</evidence>
<evidence type="ECO:0000256" key="9">
    <source>
        <dbReference type="RuleBase" id="RU364016"/>
    </source>
</evidence>
<sequence>MKFDTFIASVRPFGPVVVGFTVGLTFSLLSVRWVTTPFDYAAAEDAASSQEGREKVVGSPAFMSTGANGNSDDFRPRIVAYEPAVKNKTKEPFRAKYISTELGIRERLFVGVLTSKNTINTLGVAVNHTIRQHLDSVVFFTGMHNHKLPHGFPVVNHGYEHLTQAMFQTVKHILRHYINEYDWFYFTQDDTYMQADRIKGLVSHLSVNQMLYMGKPVEFVDKQIQARYCHGGFGYLMSRSLLLHLKLFLGNCENSFLHARPDEWLGRCVVDYTNTSCVSEYEGLEYHHYESGESVDYSKEAEQFEYVLTVHPVSDPEHMYRLHKLFTHIELQKTYKEIEKLQAEIKNLSEVAYEGKRSMVWPIGINPSFRPENHRAVLWWDYFTEDLIYNCPDGSPRCELHGIDRMDVEDVIGVAVEEMNRKYKPIIHLNKQQLVNGYRRFDPCRGMEYILDLQLEVINQKGRNLSVVKRVHLLRPLSRVEMIATLLVRETVTVHIILPITSQHTDHISSFLDAYAKNAIEKSENAILTVLFIYDHFEAQEVNQHDIFSAVKNQIKSYERKFLDLKIPWISVETEGPSQIRYMDVISKQHPVDTLFFITTVQTNISSEFLSRCRMNTVRNRQVFFPIPLQDWNQDIACHKQAVPKMAHLNKDTDMFNSSSWNEACVYNSDYVAARALLASDVQEKEDLLENFVISDMFVRYSRLHVFRAVEPSLHQKCSKQDWAASVTDVQQRN</sequence>
<evidence type="ECO:0000256" key="6">
    <source>
        <dbReference type="ARBA" id="ARBA00022989"/>
    </source>
</evidence>
<dbReference type="PANTHER" id="PTHR12369">
    <property type="entry name" value="CHONDROITIN SYNTHASE"/>
    <property type="match status" value="1"/>
</dbReference>
<dbReference type="CTD" id="100331155"/>
<keyword evidence="8 9" id="KW-0472">Membrane</keyword>
<accession>A0A6J2W8W4</accession>
<dbReference type="AlphaFoldDB" id="A0A6J2W8W4"/>
<keyword evidence="10" id="KW-1185">Reference proteome</keyword>
<organism evidence="10 11">
    <name type="scientific">Chanos chanos</name>
    <name type="common">Milkfish</name>
    <name type="synonym">Mugil chanos</name>
    <dbReference type="NCBI Taxonomy" id="29144"/>
    <lineage>
        <taxon>Eukaryota</taxon>
        <taxon>Metazoa</taxon>
        <taxon>Chordata</taxon>
        <taxon>Craniata</taxon>
        <taxon>Vertebrata</taxon>
        <taxon>Euteleostomi</taxon>
        <taxon>Actinopterygii</taxon>
        <taxon>Neopterygii</taxon>
        <taxon>Teleostei</taxon>
        <taxon>Ostariophysi</taxon>
        <taxon>Gonorynchiformes</taxon>
        <taxon>Chanidae</taxon>
        <taxon>Chanos</taxon>
    </lineage>
</organism>